<keyword evidence="2" id="KW-1185">Reference proteome</keyword>
<proteinExistence type="predicted"/>
<accession>A0ACC1LEQ9</accession>
<evidence type="ECO:0000313" key="2">
    <source>
        <dbReference type="Proteomes" id="UP001140096"/>
    </source>
</evidence>
<comment type="caution">
    <text evidence="1">The sequence shown here is derived from an EMBL/GenBank/DDBJ whole genome shotgun (WGS) entry which is preliminary data.</text>
</comment>
<keyword evidence="1" id="KW-0251">Elongation factor</keyword>
<sequence>MAPIGTIIGPTTNNTRNYKARIVAQFLGINLATTPNFVMNVDNRKDEFLAKYPSGKVPVFEGANGLNLTDSSAIAYYVASQAGSNSPLLGQTAEETAEILQYLFFAEADLMPAIAGTLYSLQGYIPYIKPAQQYSETQCFRFLGVLDAILLNKTFLVGERITIADVVLACDLMTVYMAYLTSEDRKKFRNVTRYFKTMVSQPAFKAVIEVTLCVERVKPQPSAKDAKKAEKAEKKAEKKPAEQPKKAEKKAKEVEEEE</sequence>
<gene>
    <name evidence="1" type="primary">EEF1G</name>
    <name evidence="1" type="ORF">H4S07_003781</name>
</gene>
<evidence type="ECO:0000313" key="1">
    <source>
        <dbReference type="EMBL" id="KAJ2806550.1"/>
    </source>
</evidence>
<protein>
    <submittedName>
        <fullName evidence="1">Elongation factor 1-gamma</fullName>
    </submittedName>
</protein>
<organism evidence="1 2">
    <name type="scientific">Coemansia furcata</name>
    <dbReference type="NCBI Taxonomy" id="417177"/>
    <lineage>
        <taxon>Eukaryota</taxon>
        <taxon>Fungi</taxon>
        <taxon>Fungi incertae sedis</taxon>
        <taxon>Zoopagomycota</taxon>
        <taxon>Kickxellomycotina</taxon>
        <taxon>Kickxellomycetes</taxon>
        <taxon>Kickxellales</taxon>
        <taxon>Kickxellaceae</taxon>
        <taxon>Coemansia</taxon>
    </lineage>
</organism>
<name>A0ACC1LEQ9_9FUNG</name>
<feature type="non-terminal residue" evidence="1">
    <location>
        <position position="258"/>
    </location>
</feature>
<dbReference type="Proteomes" id="UP001140096">
    <property type="component" value="Unassembled WGS sequence"/>
</dbReference>
<keyword evidence="1" id="KW-0648">Protein biosynthesis</keyword>
<dbReference type="EMBL" id="JANBUP010001320">
    <property type="protein sequence ID" value="KAJ2806550.1"/>
    <property type="molecule type" value="Genomic_DNA"/>
</dbReference>
<reference evidence="1" key="1">
    <citation type="submission" date="2022-07" db="EMBL/GenBank/DDBJ databases">
        <title>Phylogenomic reconstructions and comparative analyses of Kickxellomycotina fungi.</title>
        <authorList>
            <person name="Reynolds N.K."/>
            <person name="Stajich J.E."/>
            <person name="Barry K."/>
            <person name="Grigoriev I.V."/>
            <person name="Crous P."/>
            <person name="Smith M.E."/>
        </authorList>
    </citation>
    <scope>NUCLEOTIDE SEQUENCE</scope>
    <source>
        <strain evidence="1">CBS 102833</strain>
    </source>
</reference>